<feature type="transmembrane region" description="Helical" evidence="1">
    <location>
        <begin position="166"/>
        <end position="187"/>
    </location>
</feature>
<feature type="transmembrane region" description="Helical" evidence="1">
    <location>
        <begin position="216"/>
        <end position="235"/>
    </location>
</feature>
<feature type="transmembrane region" description="Helical" evidence="1">
    <location>
        <begin position="303"/>
        <end position="326"/>
    </location>
</feature>
<organism evidence="3 4">
    <name type="scientific">Duganella dendranthematis</name>
    <dbReference type="NCBI Taxonomy" id="2728021"/>
    <lineage>
        <taxon>Bacteria</taxon>
        <taxon>Pseudomonadati</taxon>
        <taxon>Pseudomonadota</taxon>
        <taxon>Betaproteobacteria</taxon>
        <taxon>Burkholderiales</taxon>
        <taxon>Oxalobacteraceae</taxon>
        <taxon>Telluria group</taxon>
        <taxon>Duganella</taxon>
    </lineage>
</organism>
<keyword evidence="1" id="KW-0812">Transmembrane</keyword>
<feature type="domain" description="Acyltransferase 3" evidence="2">
    <location>
        <begin position="5"/>
        <end position="323"/>
    </location>
</feature>
<feature type="transmembrane region" description="Helical" evidence="1">
    <location>
        <begin position="193"/>
        <end position="209"/>
    </location>
</feature>
<dbReference type="GO" id="GO:0016746">
    <property type="term" value="F:acyltransferase activity"/>
    <property type="evidence" value="ECO:0007669"/>
    <property type="project" value="UniProtKB-KW"/>
</dbReference>
<keyword evidence="3" id="KW-0808">Transferase</keyword>
<dbReference type="InterPro" id="IPR050879">
    <property type="entry name" value="Acyltransferase_3"/>
</dbReference>
<evidence type="ECO:0000313" key="3">
    <source>
        <dbReference type="EMBL" id="QJD92084.1"/>
    </source>
</evidence>
<keyword evidence="1" id="KW-0472">Membrane</keyword>
<feature type="transmembrane region" description="Helical" evidence="1">
    <location>
        <begin position="47"/>
        <end position="67"/>
    </location>
</feature>
<sequence length="348" mass="38418">MQLNNIQFLRFVAVFLVVTSHTVVEIWGRLGFAGEFGYWHQVGGAGVDIFFVISGFVITLSTAKAAAAGGADAGWHFLLRRIIRIVPLYWIYTAVKALLVVFVGSRAFNSTIAPEYFLKSIFFIPATNPAGNVLPLLESGWTLSYEMLFYLSFALAIWVRKPPLRFCLVLMSLVFALGVVFSDHVVIGFFGRTLLFEFLCGGLIARLWTWRRPLPAYLAPALLLFAALALFVFPAAQVDRLFAVGLPAAALVMGMAWLERYRAISRLSGHFRLFGDASYTIYLSHGLSMPVFIMLAQKAGLHAMPVIFAFTVVGVFAVGCVLYVAGERPLTVWLNRQVGRKVAVASTT</sequence>
<feature type="transmembrane region" description="Helical" evidence="1">
    <location>
        <begin position="7"/>
        <end position="27"/>
    </location>
</feature>
<feature type="transmembrane region" description="Helical" evidence="1">
    <location>
        <begin position="279"/>
        <end position="297"/>
    </location>
</feature>
<dbReference type="PANTHER" id="PTHR23028">
    <property type="entry name" value="ACETYLTRANSFERASE"/>
    <property type="match status" value="1"/>
</dbReference>
<dbReference type="Pfam" id="PF01757">
    <property type="entry name" value="Acyl_transf_3"/>
    <property type="match status" value="1"/>
</dbReference>
<protein>
    <submittedName>
        <fullName evidence="3">Acyltransferase</fullName>
    </submittedName>
</protein>
<keyword evidence="4" id="KW-1185">Reference proteome</keyword>
<proteinExistence type="predicted"/>
<evidence type="ECO:0000313" key="4">
    <source>
        <dbReference type="Proteomes" id="UP000503117"/>
    </source>
</evidence>
<reference evidence="3 4" key="1">
    <citation type="submission" date="2020-04" db="EMBL/GenBank/DDBJ databases">
        <title>Genome sequencing of novel species.</title>
        <authorList>
            <person name="Heo J."/>
            <person name="Kim S.-J."/>
            <person name="Kim J.-S."/>
            <person name="Hong S.-B."/>
            <person name="Kwon S.-W."/>
        </authorList>
    </citation>
    <scope>NUCLEOTIDE SEQUENCE [LARGE SCALE GENOMIC DNA]</scope>
    <source>
        <strain evidence="3 4">AF9R3</strain>
    </source>
</reference>
<dbReference type="EMBL" id="CP051684">
    <property type="protein sequence ID" value="QJD92084.1"/>
    <property type="molecule type" value="Genomic_DNA"/>
</dbReference>
<dbReference type="Proteomes" id="UP000503117">
    <property type="component" value="Chromosome"/>
</dbReference>
<gene>
    <name evidence="3" type="ORF">HH213_19485</name>
</gene>
<feature type="transmembrane region" description="Helical" evidence="1">
    <location>
        <begin position="141"/>
        <end position="159"/>
    </location>
</feature>
<dbReference type="InterPro" id="IPR002656">
    <property type="entry name" value="Acyl_transf_3_dom"/>
</dbReference>
<evidence type="ECO:0000259" key="2">
    <source>
        <dbReference type="Pfam" id="PF01757"/>
    </source>
</evidence>
<keyword evidence="1" id="KW-1133">Transmembrane helix</keyword>
<dbReference type="RefSeq" id="WP_169113335.1">
    <property type="nucleotide sequence ID" value="NZ_CP051684.1"/>
</dbReference>
<feature type="transmembrane region" description="Helical" evidence="1">
    <location>
        <begin position="241"/>
        <end position="258"/>
    </location>
</feature>
<feature type="transmembrane region" description="Helical" evidence="1">
    <location>
        <begin position="88"/>
        <end position="108"/>
    </location>
</feature>
<keyword evidence="3" id="KW-0012">Acyltransferase</keyword>
<dbReference type="PANTHER" id="PTHR23028:SF131">
    <property type="entry name" value="BLR2367 PROTEIN"/>
    <property type="match status" value="1"/>
</dbReference>
<evidence type="ECO:0000256" key="1">
    <source>
        <dbReference type="SAM" id="Phobius"/>
    </source>
</evidence>
<name>A0ABX6MCN0_9BURK</name>
<accession>A0ABX6MCN0</accession>